<keyword evidence="2" id="KW-0805">Transcription regulation</keyword>
<organism evidence="8 9">
    <name type="scientific">Micromonospora lutea</name>
    <dbReference type="NCBI Taxonomy" id="419825"/>
    <lineage>
        <taxon>Bacteria</taxon>
        <taxon>Bacillati</taxon>
        <taxon>Actinomycetota</taxon>
        <taxon>Actinomycetes</taxon>
        <taxon>Micromonosporales</taxon>
        <taxon>Micromonosporaceae</taxon>
        <taxon>Micromonospora</taxon>
    </lineage>
</organism>
<keyword evidence="3 8" id="KW-0238">DNA-binding</keyword>
<feature type="domain" description="HTH luxR-type" evidence="6">
    <location>
        <begin position="153"/>
        <end position="218"/>
    </location>
</feature>
<dbReference type="Pfam" id="PF00072">
    <property type="entry name" value="Response_reg"/>
    <property type="match status" value="1"/>
</dbReference>
<gene>
    <name evidence="8" type="ORF">Vlu01_29010</name>
</gene>
<dbReference type="EMBL" id="BOPB01000013">
    <property type="protein sequence ID" value="GIJ22277.1"/>
    <property type="molecule type" value="Genomic_DNA"/>
</dbReference>
<comment type="caution">
    <text evidence="8">The sequence shown here is derived from an EMBL/GenBank/DDBJ whole genome shotgun (WGS) entry which is preliminary data.</text>
</comment>
<dbReference type="Gene3D" id="3.40.50.2300">
    <property type="match status" value="1"/>
</dbReference>
<dbReference type="SMART" id="SM00421">
    <property type="entry name" value="HTH_LUXR"/>
    <property type="match status" value="1"/>
</dbReference>
<sequence length="227" mass="24040">MTRVLVVDDQVLIRSGLAALLRAAPGIVVVGEADSGEEAIRLAARTTPDVVLMDVRMPGMGGIAATERIVASAAGPAPKVLILTTFDLDEYVYDALRAGASGFLLKDTPPERLLDAVATVAAGTMLFAPSILRRLVEAYVTRSLPGSGPVPEPRRELHALTAREREVLQMVGRGMSNTEIAGHLVISEATVKTHLNRAMGKLDLTSRAQAVVLAYETGLVTPGHRSD</sequence>
<feature type="domain" description="Response regulatory" evidence="7">
    <location>
        <begin position="3"/>
        <end position="121"/>
    </location>
</feature>
<accession>A0ABQ4IWN2</accession>
<dbReference type="InterPro" id="IPR000792">
    <property type="entry name" value="Tscrpt_reg_LuxR_C"/>
</dbReference>
<dbReference type="InterPro" id="IPR011006">
    <property type="entry name" value="CheY-like_superfamily"/>
</dbReference>
<dbReference type="InterPro" id="IPR039420">
    <property type="entry name" value="WalR-like"/>
</dbReference>
<evidence type="ECO:0000256" key="5">
    <source>
        <dbReference type="PROSITE-ProRule" id="PRU00169"/>
    </source>
</evidence>
<keyword evidence="1 5" id="KW-0597">Phosphoprotein</keyword>
<dbReference type="RefSeq" id="WP_203999045.1">
    <property type="nucleotide sequence ID" value="NZ_BOPB01000013.1"/>
</dbReference>
<evidence type="ECO:0000313" key="9">
    <source>
        <dbReference type="Proteomes" id="UP000643165"/>
    </source>
</evidence>
<keyword evidence="4" id="KW-0804">Transcription</keyword>
<dbReference type="PROSITE" id="PS50043">
    <property type="entry name" value="HTH_LUXR_2"/>
    <property type="match status" value="1"/>
</dbReference>
<name>A0ABQ4IWN2_9ACTN</name>
<dbReference type="SUPFAM" id="SSF52172">
    <property type="entry name" value="CheY-like"/>
    <property type="match status" value="1"/>
</dbReference>
<evidence type="ECO:0000259" key="6">
    <source>
        <dbReference type="PROSITE" id="PS50043"/>
    </source>
</evidence>
<dbReference type="PROSITE" id="PS50110">
    <property type="entry name" value="RESPONSE_REGULATORY"/>
    <property type="match status" value="1"/>
</dbReference>
<protein>
    <submittedName>
        <fullName evidence="8">DNA-binding response regulator</fullName>
    </submittedName>
</protein>
<evidence type="ECO:0000259" key="7">
    <source>
        <dbReference type="PROSITE" id="PS50110"/>
    </source>
</evidence>
<dbReference type="Proteomes" id="UP000643165">
    <property type="component" value="Unassembled WGS sequence"/>
</dbReference>
<evidence type="ECO:0000313" key="8">
    <source>
        <dbReference type="EMBL" id="GIJ22277.1"/>
    </source>
</evidence>
<dbReference type="PROSITE" id="PS00622">
    <property type="entry name" value="HTH_LUXR_1"/>
    <property type="match status" value="1"/>
</dbReference>
<dbReference type="PANTHER" id="PTHR43214">
    <property type="entry name" value="TWO-COMPONENT RESPONSE REGULATOR"/>
    <property type="match status" value="1"/>
</dbReference>
<evidence type="ECO:0000256" key="3">
    <source>
        <dbReference type="ARBA" id="ARBA00023125"/>
    </source>
</evidence>
<keyword evidence="9" id="KW-1185">Reference proteome</keyword>
<proteinExistence type="predicted"/>
<evidence type="ECO:0000256" key="2">
    <source>
        <dbReference type="ARBA" id="ARBA00023015"/>
    </source>
</evidence>
<dbReference type="SMART" id="SM00448">
    <property type="entry name" value="REC"/>
    <property type="match status" value="1"/>
</dbReference>
<dbReference type="GO" id="GO:0003677">
    <property type="term" value="F:DNA binding"/>
    <property type="evidence" value="ECO:0007669"/>
    <property type="project" value="UniProtKB-KW"/>
</dbReference>
<dbReference type="CDD" id="cd17535">
    <property type="entry name" value="REC_NarL-like"/>
    <property type="match status" value="1"/>
</dbReference>
<evidence type="ECO:0000256" key="1">
    <source>
        <dbReference type="ARBA" id="ARBA00022553"/>
    </source>
</evidence>
<dbReference type="InterPro" id="IPR001789">
    <property type="entry name" value="Sig_transdc_resp-reg_receiver"/>
</dbReference>
<dbReference type="PRINTS" id="PR00038">
    <property type="entry name" value="HTHLUXR"/>
</dbReference>
<evidence type="ECO:0000256" key="4">
    <source>
        <dbReference type="ARBA" id="ARBA00023163"/>
    </source>
</evidence>
<reference evidence="8 9" key="1">
    <citation type="submission" date="2021-01" db="EMBL/GenBank/DDBJ databases">
        <title>Whole genome shotgun sequence of Verrucosispora lutea NBRC 106530.</title>
        <authorList>
            <person name="Komaki H."/>
            <person name="Tamura T."/>
        </authorList>
    </citation>
    <scope>NUCLEOTIDE SEQUENCE [LARGE SCALE GENOMIC DNA]</scope>
    <source>
        <strain evidence="8 9">NBRC 106530</strain>
    </source>
</reference>
<feature type="modified residue" description="4-aspartylphosphate" evidence="5">
    <location>
        <position position="54"/>
    </location>
</feature>
<dbReference type="CDD" id="cd06170">
    <property type="entry name" value="LuxR_C_like"/>
    <property type="match status" value="1"/>
</dbReference>
<dbReference type="InterPro" id="IPR058245">
    <property type="entry name" value="NreC/VraR/RcsB-like_REC"/>
</dbReference>
<dbReference type="PANTHER" id="PTHR43214:SF24">
    <property type="entry name" value="TRANSCRIPTIONAL REGULATORY PROTEIN NARL-RELATED"/>
    <property type="match status" value="1"/>
</dbReference>
<dbReference type="Pfam" id="PF00196">
    <property type="entry name" value="GerE"/>
    <property type="match status" value="1"/>
</dbReference>